<keyword evidence="2" id="KW-1185">Reference proteome</keyword>
<evidence type="ECO:0000313" key="1">
    <source>
        <dbReference type="EMBL" id="PRP86353.1"/>
    </source>
</evidence>
<accession>A0A2P6NQW7</accession>
<gene>
    <name evidence="1" type="ORF">PROFUN_05494</name>
</gene>
<dbReference type="EMBL" id="MDYQ01000032">
    <property type="protein sequence ID" value="PRP86353.1"/>
    <property type="molecule type" value="Genomic_DNA"/>
</dbReference>
<sequence>MIPPVVLSIACTLSVVGTPVIMWHFGCVPLSVVINQAALPASRMGIKVEVSYVEAADIDADTDPMYFDPARRRRRRQKSDETPVLCIMSNSVVTRALL</sequence>
<proteinExistence type="predicted"/>
<dbReference type="Proteomes" id="UP000241769">
    <property type="component" value="Unassembled WGS sequence"/>
</dbReference>
<reference evidence="1 2" key="1">
    <citation type="journal article" date="2018" name="Genome Biol. Evol.">
        <title>Multiple Roots of Fruiting Body Formation in Amoebozoa.</title>
        <authorList>
            <person name="Hillmann F."/>
            <person name="Forbes G."/>
            <person name="Novohradska S."/>
            <person name="Ferling I."/>
            <person name="Riege K."/>
            <person name="Groth M."/>
            <person name="Westermann M."/>
            <person name="Marz M."/>
            <person name="Spaller T."/>
            <person name="Winckler T."/>
            <person name="Schaap P."/>
            <person name="Glockner G."/>
        </authorList>
    </citation>
    <scope>NUCLEOTIDE SEQUENCE [LARGE SCALE GENOMIC DNA]</scope>
    <source>
        <strain evidence="1 2">Jena</strain>
    </source>
</reference>
<dbReference type="AlphaFoldDB" id="A0A2P6NQW7"/>
<comment type="caution">
    <text evidence="1">The sequence shown here is derived from an EMBL/GenBank/DDBJ whole genome shotgun (WGS) entry which is preliminary data.</text>
</comment>
<protein>
    <submittedName>
        <fullName evidence="1">Uncharacterized protein</fullName>
    </submittedName>
</protein>
<evidence type="ECO:0000313" key="2">
    <source>
        <dbReference type="Proteomes" id="UP000241769"/>
    </source>
</evidence>
<dbReference type="InParanoid" id="A0A2P6NQW7"/>
<name>A0A2P6NQW7_9EUKA</name>
<organism evidence="1 2">
    <name type="scientific">Planoprotostelium fungivorum</name>
    <dbReference type="NCBI Taxonomy" id="1890364"/>
    <lineage>
        <taxon>Eukaryota</taxon>
        <taxon>Amoebozoa</taxon>
        <taxon>Evosea</taxon>
        <taxon>Variosea</taxon>
        <taxon>Cavosteliida</taxon>
        <taxon>Cavosteliaceae</taxon>
        <taxon>Planoprotostelium</taxon>
    </lineage>
</organism>